<organism evidence="1 2">
    <name type="scientific">Paenibacillus antri</name>
    <dbReference type="NCBI Taxonomy" id="2582848"/>
    <lineage>
        <taxon>Bacteria</taxon>
        <taxon>Bacillati</taxon>
        <taxon>Bacillota</taxon>
        <taxon>Bacilli</taxon>
        <taxon>Bacillales</taxon>
        <taxon>Paenibacillaceae</taxon>
        <taxon>Paenibacillus</taxon>
    </lineage>
</organism>
<dbReference type="AlphaFoldDB" id="A0A5R9GIV5"/>
<name>A0A5R9GIV5_9BACL</name>
<gene>
    <name evidence="1" type="ORF">FE782_03740</name>
</gene>
<keyword evidence="2" id="KW-1185">Reference proteome</keyword>
<protein>
    <submittedName>
        <fullName evidence="1">Uncharacterized protein</fullName>
    </submittedName>
</protein>
<evidence type="ECO:0000313" key="2">
    <source>
        <dbReference type="Proteomes" id="UP000309676"/>
    </source>
</evidence>
<dbReference type="Proteomes" id="UP000309676">
    <property type="component" value="Unassembled WGS sequence"/>
</dbReference>
<evidence type="ECO:0000313" key="1">
    <source>
        <dbReference type="EMBL" id="TLS53394.1"/>
    </source>
</evidence>
<comment type="caution">
    <text evidence="1">The sequence shown here is derived from an EMBL/GenBank/DDBJ whole genome shotgun (WGS) entry which is preliminary data.</text>
</comment>
<accession>A0A5R9GIV5</accession>
<dbReference type="EMBL" id="VCIW01000002">
    <property type="protein sequence ID" value="TLS53394.1"/>
    <property type="molecule type" value="Genomic_DNA"/>
</dbReference>
<dbReference type="RefSeq" id="WP_138192644.1">
    <property type="nucleotide sequence ID" value="NZ_VCIW01000002.1"/>
</dbReference>
<sequence>MRIYNDGITTFIDQDEEVVNLAADVNISAPYWEREVDGETQRIDISSCRPNLEVLANMYQRALSTKDKYDAAAYVKHRNRIRALIHRRDIEGSKYEFE</sequence>
<proteinExistence type="predicted"/>
<reference evidence="1 2" key="1">
    <citation type="submission" date="2019-05" db="EMBL/GenBank/DDBJ databases">
        <authorList>
            <person name="Narsing Rao M.P."/>
            <person name="Li W.J."/>
        </authorList>
    </citation>
    <scope>NUCLEOTIDE SEQUENCE [LARGE SCALE GENOMIC DNA]</scope>
    <source>
        <strain evidence="1 2">SYSU_K30003</strain>
    </source>
</reference>